<comment type="caution">
    <text evidence="2">The sequence shown here is derived from an EMBL/GenBank/DDBJ whole genome shotgun (WGS) entry which is preliminary data.</text>
</comment>
<proteinExistence type="predicted"/>
<protein>
    <submittedName>
        <fullName evidence="2">Uncharacterized protein</fullName>
    </submittedName>
</protein>
<sequence length="226" mass="25017">MAPSLMSNMRRRSFVIVDFPAPEEPTSAMRSPPRTARSKSSSTGSAAPKEKFTRLKRIAPSRTASGRAFGASGTRCGSPRMCAISLESANASKKRRSSRLMLNSRSKVVRRYAWMSTKSPISRRPRPQKTVAPHKRPISIAIMNRPMPDQMALSAIQERSVALRQTSTTALKRPCSKRLPEKSMMVAWLEMASASEAVTLVSASARAARTRRRGASGRTAERWRRT</sequence>
<evidence type="ECO:0000313" key="3">
    <source>
        <dbReference type="Proteomes" id="UP000034789"/>
    </source>
</evidence>
<gene>
    <name evidence="2" type="ORF">UY98_C0030G0007</name>
</gene>
<evidence type="ECO:0000313" key="2">
    <source>
        <dbReference type="EMBL" id="KKW46279.1"/>
    </source>
</evidence>
<dbReference type="Proteomes" id="UP000034789">
    <property type="component" value="Unassembled WGS sequence"/>
</dbReference>
<organism evidence="2 3">
    <name type="scientific">Candidatus Kaiserbacteria bacterium GW2011_GWA2_58_9</name>
    <dbReference type="NCBI Taxonomy" id="1618672"/>
    <lineage>
        <taxon>Bacteria</taxon>
        <taxon>Candidatus Kaiseribacteriota</taxon>
    </lineage>
</organism>
<name>A0A0G2BKD9_9BACT</name>
<feature type="region of interest" description="Disordered" evidence="1">
    <location>
        <begin position="15"/>
        <end position="53"/>
    </location>
</feature>
<reference evidence="2 3" key="1">
    <citation type="journal article" date="2015" name="Nature">
        <title>rRNA introns, odd ribosomes, and small enigmatic genomes across a large radiation of phyla.</title>
        <authorList>
            <person name="Brown C.T."/>
            <person name="Hug L.A."/>
            <person name="Thomas B.C."/>
            <person name="Sharon I."/>
            <person name="Castelle C.J."/>
            <person name="Singh A."/>
            <person name="Wilkins M.J."/>
            <person name="Williams K.H."/>
            <person name="Banfield J.F."/>
        </authorList>
    </citation>
    <scope>NUCLEOTIDE SEQUENCE [LARGE SCALE GENOMIC DNA]</scope>
</reference>
<evidence type="ECO:0000256" key="1">
    <source>
        <dbReference type="SAM" id="MobiDB-lite"/>
    </source>
</evidence>
<accession>A0A0G2BKD9</accession>
<dbReference type="EMBL" id="LCSD01000030">
    <property type="protein sequence ID" value="KKW46279.1"/>
    <property type="molecule type" value="Genomic_DNA"/>
</dbReference>
<dbReference type="AlphaFoldDB" id="A0A0G2BKD9"/>